<dbReference type="AlphaFoldDB" id="A0A843U9S9"/>
<reference evidence="1" key="1">
    <citation type="submission" date="2017-07" db="EMBL/GenBank/DDBJ databases">
        <title>Taro Niue Genome Assembly and Annotation.</title>
        <authorList>
            <person name="Atibalentja N."/>
            <person name="Keating K."/>
            <person name="Fields C.J."/>
        </authorList>
    </citation>
    <scope>NUCLEOTIDE SEQUENCE</scope>
    <source>
        <strain evidence="1">Niue_2</strain>
        <tissue evidence="1">Leaf</tissue>
    </source>
</reference>
<accession>A0A843U9S9</accession>
<evidence type="ECO:0000313" key="2">
    <source>
        <dbReference type="Proteomes" id="UP000652761"/>
    </source>
</evidence>
<proteinExistence type="predicted"/>
<keyword evidence="2" id="KW-1185">Reference proteome</keyword>
<protein>
    <recommendedName>
        <fullName evidence="3">Retrotransposon gag domain-containing protein</fullName>
    </recommendedName>
</protein>
<dbReference type="Proteomes" id="UP000652761">
    <property type="component" value="Unassembled WGS sequence"/>
</dbReference>
<name>A0A843U9S9_COLES</name>
<dbReference type="EMBL" id="NMUH01000503">
    <property type="protein sequence ID" value="MQL80358.1"/>
    <property type="molecule type" value="Genomic_DNA"/>
</dbReference>
<comment type="caution">
    <text evidence="1">The sequence shown here is derived from an EMBL/GenBank/DDBJ whole genome shotgun (WGS) entry which is preliminary data.</text>
</comment>
<organism evidence="1 2">
    <name type="scientific">Colocasia esculenta</name>
    <name type="common">Wild taro</name>
    <name type="synonym">Arum esculentum</name>
    <dbReference type="NCBI Taxonomy" id="4460"/>
    <lineage>
        <taxon>Eukaryota</taxon>
        <taxon>Viridiplantae</taxon>
        <taxon>Streptophyta</taxon>
        <taxon>Embryophyta</taxon>
        <taxon>Tracheophyta</taxon>
        <taxon>Spermatophyta</taxon>
        <taxon>Magnoliopsida</taxon>
        <taxon>Liliopsida</taxon>
        <taxon>Araceae</taxon>
        <taxon>Aroideae</taxon>
        <taxon>Colocasieae</taxon>
        <taxon>Colocasia</taxon>
    </lineage>
</organism>
<gene>
    <name evidence="1" type="ORF">Taro_012806</name>
</gene>
<sequence length="80" mass="9750">MEHAVEDRVLLASYKLQSQVLAWWTLEWETTFQSRSLRKITWQKFVVAFERAFCPTYRLYQFLDLPQGEMIVVQYRARFV</sequence>
<evidence type="ECO:0008006" key="3">
    <source>
        <dbReference type="Google" id="ProtNLM"/>
    </source>
</evidence>
<evidence type="ECO:0000313" key="1">
    <source>
        <dbReference type="EMBL" id="MQL80358.1"/>
    </source>
</evidence>